<keyword evidence="3" id="KW-1185">Reference proteome</keyword>
<evidence type="ECO:0000256" key="1">
    <source>
        <dbReference type="SAM" id="MobiDB-lite"/>
    </source>
</evidence>
<name>A0A914BKQ5_PATMI</name>
<dbReference type="OrthoDB" id="10543807at2759"/>
<dbReference type="Proteomes" id="UP000887568">
    <property type="component" value="Unplaced"/>
</dbReference>
<dbReference type="OMA" id="SECITGH"/>
<proteinExistence type="predicted"/>
<dbReference type="EnsemblMetazoa" id="XM_038220119.1">
    <property type="protein sequence ID" value="XP_038076047.1"/>
    <property type="gene ID" value="LOC119744261"/>
</dbReference>
<feature type="compositionally biased region" description="Basic and acidic residues" evidence="1">
    <location>
        <begin position="417"/>
        <end position="429"/>
    </location>
</feature>
<feature type="compositionally biased region" description="Polar residues" evidence="1">
    <location>
        <begin position="316"/>
        <end position="327"/>
    </location>
</feature>
<dbReference type="EnsemblMetazoa" id="XM_038220120.1">
    <property type="protein sequence ID" value="XP_038076048.1"/>
    <property type="gene ID" value="LOC119744261"/>
</dbReference>
<dbReference type="RefSeq" id="XP_038076047.1">
    <property type="nucleotide sequence ID" value="XM_038220119.1"/>
</dbReference>
<dbReference type="GeneID" id="119744261"/>
<feature type="compositionally biased region" description="Basic and acidic residues" evidence="1">
    <location>
        <begin position="360"/>
        <end position="370"/>
    </location>
</feature>
<sequence length="563" mass="63592">MSGPLSRRRFSSDLLLEEDDEAIPWTYVSTQNDSSHGDVPTYTSEGVANKRRKLYRQRKDDLDVKPTSSRSRTESVELWTEVEDLSLCQAVSICLQHTSSESSLALTTENLSDLERNHPMSVFSRNVSRELQTLDISKCLAECFVPSHEHGDVLARVQSSAFRRTFMGFLNSKSRRGQSLLCTDAAESNNACNSSDSGAQFKHDLQQDLKSSPFIKPDIYPETFESDQGKHPSPSPSERNSRKKTERKSEKIDLNPGSSVELLDRQETDVLQGELATQEEGSEKFQETRRSSSRLRSKLRPEDRDTSTDNEDIPNLTRQIPQVSTDNSNDRNLSEKNLNVGPNSHPPAKTDKRKKRLPRNKQEVIQRKQSNEMVTETSCEPAKTGKIENREQEKRHEKTGSQFESAELEQPPSKVPAKMDTKCESEKPNKLTSENLPQVDTISRQLKESTSSEQEDTKASKSPLQLTPSGKAPLMATVRPLRKAQNEKDNEKRSFKKFRKKFLDRCLEVQHSGLGLTARIPGQGTNIISNVHSSLDEYLTMQHVQQSRKGILDACLMAQRDTS</sequence>
<dbReference type="AlphaFoldDB" id="A0A914BKQ5"/>
<feature type="compositionally biased region" description="Basic and acidic residues" evidence="1">
    <location>
        <begin position="281"/>
        <end position="290"/>
    </location>
</feature>
<feature type="region of interest" description="Disordered" evidence="1">
    <location>
        <begin position="213"/>
        <end position="471"/>
    </location>
</feature>
<feature type="region of interest" description="Disordered" evidence="1">
    <location>
        <begin position="28"/>
        <end position="47"/>
    </location>
</feature>
<dbReference type="RefSeq" id="XP_038076048.1">
    <property type="nucleotide sequence ID" value="XM_038220120.1"/>
</dbReference>
<evidence type="ECO:0000313" key="2">
    <source>
        <dbReference type="EnsemblMetazoa" id="XP_038076047.1"/>
    </source>
</evidence>
<evidence type="ECO:0000313" key="3">
    <source>
        <dbReference type="Proteomes" id="UP000887568"/>
    </source>
</evidence>
<accession>A0A914BKQ5</accession>
<feature type="compositionally biased region" description="Basic and acidic residues" evidence="1">
    <location>
        <begin position="383"/>
        <end position="399"/>
    </location>
</feature>
<feature type="compositionally biased region" description="Polar residues" evidence="1">
    <location>
        <begin position="430"/>
        <end position="452"/>
    </location>
</feature>
<protein>
    <submittedName>
        <fullName evidence="2">Uncharacterized protein</fullName>
    </submittedName>
</protein>
<organism evidence="2 3">
    <name type="scientific">Patiria miniata</name>
    <name type="common">Bat star</name>
    <name type="synonym">Asterina miniata</name>
    <dbReference type="NCBI Taxonomy" id="46514"/>
    <lineage>
        <taxon>Eukaryota</taxon>
        <taxon>Metazoa</taxon>
        <taxon>Echinodermata</taxon>
        <taxon>Eleutherozoa</taxon>
        <taxon>Asterozoa</taxon>
        <taxon>Asteroidea</taxon>
        <taxon>Valvatacea</taxon>
        <taxon>Valvatida</taxon>
        <taxon>Asterinidae</taxon>
        <taxon>Patiria</taxon>
    </lineage>
</organism>
<reference evidence="2" key="1">
    <citation type="submission" date="2022-11" db="UniProtKB">
        <authorList>
            <consortium name="EnsemblMetazoa"/>
        </authorList>
    </citation>
    <scope>IDENTIFICATION</scope>
</reference>